<evidence type="ECO:0000313" key="3">
    <source>
        <dbReference type="Proteomes" id="UP000176853"/>
    </source>
</evidence>
<organism evidence="2 3">
    <name type="scientific">candidate division WWE3 bacterium RIFCSPHIGHO2_01_FULL_43_9</name>
    <dbReference type="NCBI Taxonomy" id="1802618"/>
    <lineage>
        <taxon>Bacteria</taxon>
        <taxon>Katanobacteria</taxon>
    </lineage>
</organism>
<evidence type="ECO:0000256" key="1">
    <source>
        <dbReference type="SAM" id="Phobius"/>
    </source>
</evidence>
<feature type="transmembrane region" description="Helical" evidence="1">
    <location>
        <begin position="102"/>
        <end position="121"/>
    </location>
</feature>
<dbReference type="EMBL" id="MEVB01000017">
    <property type="protein sequence ID" value="OGC52487.1"/>
    <property type="molecule type" value="Genomic_DNA"/>
</dbReference>
<name>A0A1F4V5N0_UNCKA</name>
<gene>
    <name evidence="2" type="ORF">A2709_03240</name>
</gene>
<evidence type="ECO:0000313" key="2">
    <source>
        <dbReference type="EMBL" id="OGC52487.1"/>
    </source>
</evidence>
<comment type="caution">
    <text evidence="2">The sequence shown here is derived from an EMBL/GenBank/DDBJ whole genome shotgun (WGS) entry which is preliminary data.</text>
</comment>
<reference evidence="2 3" key="1">
    <citation type="journal article" date="2016" name="Nat. Commun.">
        <title>Thousands of microbial genomes shed light on interconnected biogeochemical processes in an aquifer system.</title>
        <authorList>
            <person name="Anantharaman K."/>
            <person name="Brown C.T."/>
            <person name="Hug L.A."/>
            <person name="Sharon I."/>
            <person name="Castelle C.J."/>
            <person name="Probst A.J."/>
            <person name="Thomas B.C."/>
            <person name="Singh A."/>
            <person name="Wilkins M.J."/>
            <person name="Karaoz U."/>
            <person name="Brodie E.L."/>
            <person name="Williams K.H."/>
            <person name="Hubbard S.S."/>
            <person name="Banfield J.F."/>
        </authorList>
    </citation>
    <scope>NUCLEOTIDE SEQUENCE [LARGE SCALE GENOMIC DNA]</scope>
</reference>
<dbReference type="AlphaFoldDB" id="A0A1F4V5N0"/>
<keyword evidence="1" id="KW-0472">Membrane</keyword>
<proteinExistence type="predicted"/>
<protein>
    <submittedName>
        <fullName evidence="2">Uncharacterized protein</fullName>
    </submittedName>
</protein>
<sequence>MVFVSVLLFGIFYYLITDVTSSSDLKTTTAQNTQTDTVLADSQKVNNAGAPAQEVKGDTAQVSVFKSLADQKTDVKPKAVLAGSDTRETTQSTVPATGSNTIFVAFVISCLTMFTGIYLLITQKNGVALAKFEKRIIKELD</sequence>
<keyword evidence="1" id="KW-0812">Transmembrane</keyword>
<accession>A0A1F4V5N0</accession>
<dbReference type="Proteomes" id="UP000176853">
    <property type="component" value="Unassembled WGS sequence"/>
</dbReference>
<keyword evidence="1" id="KW-1133">Transmembrane helix</keyword>